<dbReference type="GO" id="GO:0006402">
    <property type="term" value="P:mRNA catabolic process"/>
    <property type="evidence" value="ECO:0007669"/>
    <property type="project" value="TreeGrafter"/>
</dbReference>
<keyword evidence="4" id="KW-1185">Reference proteome</keyword>
<dbReference type="Proteomes" id="UP000185984">
    <property type="component" value="Unassembled WGS sequence"/>
</dbReference>
<dbReference type="InterPro" id="IPR011067">
    <property type="entry name" value="Plasmid_toxin/cell-grow_inhib"/>
</dbReference>
<evidence type="ECO:0000256" key="2">
    <source>
        <dbReference type="ARBA" id="ARBA00022649"/>
    </source>
</evidence>
<reference evidence="3 4" key="1">
    <citation type="submission" date="2016-11" db="EMBL/GenBank/DDBJ databases">
        <title>Draft Genome Sequences of Nine Cyanobacterial Strains from Diverse Habitats.</title>
        <authorList>
            <person name="Zhu T."/>
            <person name="Hou S."/>
            <person name="Lu X."/>
            <person name="Hess W.R."/>
        </authorList>
    </citation>
    <scope>NUCLEOTIDE SEQUENCE [LARGE SCALE GENOMIC DNA]</scope>
    <source>
        <strain evidence="3 4">5.2 s.c.1</strain>
    </source>
</reference>
<protein>
    <submittedName>
        <fullName evidence="3">mRNA-degrading endonuclease</fullName>
    </submittedName>
</protein>
<sequence>MKSGNSIYVPDRGHIVYLNFSPHRGREQGYERPAIILSPIRYNRMASLALMCPITNQSKGLRFEVQLTDGMQTTGVILSDQIKSFDWKARQARFVEKASAELVEEVLAKVETLLS</sequence>
<keyword evidence="3" id="KW-0378">Hydrolase</keyword>
<dbReference type="SUPFAM" id="SSF50118">
    <property type="entry name" value="Cell growth inhibitor/plasmid maintenance toxic component"/>
    <property type="match status" value="1"/>
</dbReference>
<comment type="similarity">
    <text evidence="1">Belongs to the PemK/MazF family.</text>
</comment>
<organism evidence="3 4">
    <name type="scientific">Chroogloeocystis siderophila 5.2 s.c.1</name>
    <dbReference type="NCBI Taxonomy" id="247279"/>
    <lineage>
        <taxon>Bacteria</taxon>
        <taxon>Bacillati</taxon>
        <taxon>Cyanobacteriota</taxon>
        <taxon>Cyanophyceae</taxon>
        <taxon>Oscillatoriophycideae</taxon>
        <taxon>Chroococcales</taxon>
        <taxon>Chroococcaceae</taxon>
        <taxon>Chroogloeocystis</taxon>
    </lineage>
</organism>
<dbReference type="GO" id="GO:0003677">
    <property type="term" value="F:DNA binding"/>
    <property type="evidence" value="ECO:0007669"/>
    <property type="project" value="InterPro"/>
</dbReference>
<dbReference type="GO" id="GO:0004521">
    <property type="term" value="F:RNA endonuclease activity"/>
    <property type="evidence" value="ECO:0007669"/>
    <property type="project" value="TreeGrafter"/>
</dbReference>
<keyword evidence="3" id="KW-0540">Nuclease</keyword>
<dbReference type="PANTHER" id="PTHR33988:SF3">
    <property type="entry name" value="ENDORIBONUCLEASE TOXIN CHPB-RELATED"/>
    <property type="match status" value="1"/>
</dbReference>
<dbReference type="STRING" id="247279.NIES1031_04245"/>
<dbReference type="GO" id="GO:0016075">
    <property type="term" value="P:rRNA catabolic process"/>
    <property type="evidence" value="ECO:0007669"/>
    <property type="project" value="TreeGrafter"/>
</dbReference>
<name>A0A1U7HXT1_9CHRO</name>
<dbReference type="Gene3D" id="2.30.30.110">
    <property type="match status" value="1"/>
</dbReference>
<keyword evidence="2" id="KW-1277">Toxin-antitoxin system</keyword>
<gene>
    <name evidence="3" type="ORF">NIES1031_04245</name>
</gene>
<dbReference type="EMBL" id="MRCC01000003">
    <property type="protein sequence ID" value="OKH28454.1"/>
    <property type="molecule type" value="Genomic_DNA"/>
</dbReference>
<proteinExistence type="inferred from homology"/>
<evidence type="ECO:0000256" key="1">
    <source>
        <dbReference type="ARBA" id="ARBA00007521"/>
    </source>
</evidence>
<dbReference type="InterPro" id="IPR003477">
    <property type="entry name" value="PemK-like"/>
</dbReference>
<evidence type="ECO:0000313" key="3">
    <source>
        <dbReference type="EMBL" id="OKH28454.1"/>
    </source>
</evidence>
<dbReference type="AlphaFoldDB" id="A0A1U7HXT1"/>
<dbReference type="OrthoDB" id="9808744at2"/>
<dbReference type="RefSeq" id="WP_073548253.1">
    <property type="nucleotide sequence ID" value="NZ_CAWMVK010000023.1"/>
</dbReference>
<accession>A0A1U7HXT1</accession>
<keyword evidence="3" id="KW-0255">Endonuclease</keyword>
<comment type="caution">
    <text evidence="3">The sequence shown here is derived from an EMBL/GenBank/DDBJ whole genome shotgun (WGS) entry which is preliminary data.</text>
</comment>
<dbReference type="PANTHER" id="PTHR33988">
    <property type="entry name" value="ENDORIBONUCLEASE MAZF-RELATED"/>
    <property type="match status" value="1"/>
</dbReference>
<evidence type="ECO:0000313" key="4">
    <source>
        <dbReference type="Proteomes" id="UP000185984"/>
    </source>
</evidence>
<dbReference type="Pfam" id="PF02452">
    <property type="entry name" value="PemK_toxin"/>
    <property type="match status" value="1"/>
</dbReference>